<comment type="caution">
    <text evidence="1">The sequence shown here is derived from an EMBL/GenBank/DDBJ whole genome shotgun (WGS) entry which is preliminary data.</text>
</comment>
<proteinExistence type="predicted"/>
<protein>
    <submittedName>
        <fullName evidence="1">Uncharacterized protein</fullName>
    </submittedName>
</protein>
<dbReference type="AlphaFoldDB" id="A0A4Q9KYL4"/>
<evidence type="ECO:0000313" key="2">
    <source>
        <dbReference type="Proteomes" id="UP000292362"/>
    </source>
</evidence>
<organism evidence="1 2">
    <name type="scientific">Hamiltosporidium tvaerminnensis</name>
    <dbReference type="NCBI Taxonomy" id="1176355"/>
    <lineage>
        <taxon>Eukaryota</taxon>
        <taxon>Fungi</taxon>
        <taxon>Fungi incertae sedis</taxon>
        <taxon>Microsporidia</taxon>
        <taxon>Dubosqiidae</taxon>
        <taxon>Hamiltosporidium</taxon>
    </lineage>
</organism>
<dbReference type="Proteomes" id="UP000292362">
    <property type="component" value="Unassembled WGS sequence"/>
</dbReference>
<accession>A0A4Q9KYL4</accession>
<evidence type="ECO:0000313" key="1">
    <source>
        <dbReference type="EMBL" id="TBU00097.1"/>
    </source>
</evidence>
<gene>
    <name evidence="1" type="ORF">CWI37_1112p0010</name>
</gene>
<dbReference type="EMBL" id="PITJ01001112">
    <property type="protein sequence ID" value="TBU00097.1"/>
    <property type="molecule type" value="Genomic_DNA"/>
</dbReference>
<reference evidence="1 2" key="1">
    <citation type="submission" date="2017-12" db="EMBL/GenBank/DDBJ databases">
        <authorList>
            <person name="Pombert J.-F."/>
            <person name="Haag K.L."/>
            <person name="Ebert D."/>
        </authorList>
    </citation>
    <scope>NUCLEOTIDE SEQUENCE [LARGE SCALE GENOMIC DNA]</scope>
    <source>
        <strain evidence="1">FI-OER-3-3</strain>
    </source>
</reference>
<dbReference type="VEuPathDB" id="MicrosporidiaDB:CWI37_1112p0010"/>
<name>A0A4Q9KYL4_9MICR</name>
<sequence length="205" mass="24695">MNSSRCTRTLDYYFIVLNIFFYFEVSICCHNKVESLHSKTSSSSNFDADIFQKSTCYENNINEIQKKYKNDYHYSRPHFRNFFCRMHSNKCIPVTSDLQSCSSISRCTIKSEKKHSFKSNDETEKFLNLYQKLDFETKKYFKCKERIKNIRNTRKKLDLTEKLNIIQLEINEFYYLYKERKPDVINLQRIVDSIESSLIIIENHL</sequence>